<reference evidence="3 4" key="1">
    <citation type="journal article" date="2021" name="Nat. Commun.">
        <title>Incipient diploidization of the medicinal plant Perilla within 10,000 years.</title>
        <authorList>
            <person name="Zhang Y."/>
            <person name="Shen Q."/>
            <person name="Leng L."/>
            <person name="Zhang D."/>
            <person name="Chen S."/>
            <person name="Shi Y."/>
            <person name="Ning Z."/>
            <person name="Chen S."/>
        </authorList>
    </citation>
    <scope>NUCLEOTIDE SEQUENCE [LARGE SCALE GENOMIC DNA]</scope>
    <source>
        <strain evidence="4">cv. PC099</strain>
    </source>
</reference>
<sequence length="181" mass="19906">MHSEELDDYIGMESCTDFRPEVAEIVSRGGAGKSRARHSRRSEAAVTEYPPPIPLLVRAENLPSQMPWVMKKHRTSDGRLVITEERASRREYFQVHRSNGRLVLNLIPVNDDDEEGGEELRAGEGEEKLRFPGNVAASQEDIDGGDKRIVDPPAAEEVYIGAEPCGGFGVAMAGLTPPVHT</sequence>
<comment type="similarity">
    <text evidence="1">Belongs to the fantastic four family.</text>
</comment>
<gene>
    <name evidence="3" type="ORF">C2S53_015790</name>
</gene>
<evidence type="ECO:0000313" key="4">
    <source>
        <dbReference type="Proteomes" id="UP001190926"/>
    </source>
</evidence>
<organism evidence="3 4">
    <name type="scientific">Perilla frutescens var. hirtella</name>
    <name type="common">Perilla citriodora</name>
    <name type="synonym">Perilla setoyensis</name>
    <dbReference type="NCBI Taxonomy" id="608512"/>
    <lineage>
        <taxon>Eukaryota</taxon>
        <taxon>Viridiplantae</taxon>
        <taxon>Streptophyta</taxon>
        <taxon>Embryophyta</taxon>
        <taxon>Tracheophyta</taxon>
        <taxon>Spermatophyta</taxon>
        <taxon>Magnoliopsida</taxon>
        <taxon>eudicotyledons</taxon>
        <taxon>Gunneridae</taxon>
        <taxon>Pentapetalae</taxon>
        <taxon>asterids</taxon>
        <taxon>lamiids</taxon>
        <taxon>Lamiales</taxon>
        <taxon>Lamiaceae</taxon>
        <taxon>Nepetoideae</taxon>
        <taxon>Elsholtzieae</taxon>
        <taxon>Perilla</taxon>
    </lineage>
</organism>
<dbReference type="InterPro" id="IPR046431">
    <property type="entry name" value="FAF_dom"/>
</dbReference>
<dbReference type="AlphaFoldDB" id="A0AAD4J7A9"/>
<evidence type="ECO:0000313" key="3">
    <source>
        <dbReference type="EMBL" id="KAH6827868.1"/>
    </source>
</evidence>
<feature type="domain" description="FAF" evidence="2">
    <location>
        <begin position="48"/>
        <end position="106"/>
    </location>
</feature>
<dbReference type="Proteomes" id="UP001190926">
    <property type="component" value="Unassembled WGS sequence"/>
</dbReference>
<evidence type="ECO:0000256" key="1">
    <source>
        <dbReference type="ARBA" id="ARBA00008690"/>
    </source>
</evidence>
<name>A0AAD4J7A9_PERFH</name>
<protein>
    <recommendedName>
        <fullName evidence="2">FAF domain-containing protein</fullName>
    </recommendedName>
</protein>
<dbReference type="EMBL" id="SDAM02000137">
    <property type="protein sequence ID" value="KAH6827868.1"/>
    <property type="molecule type" value="Genomic_DNA"/>
</dbReference>
<proteinExistence type="inferred from homology"/>
<dbReference type="InterPro" id="IPR021410">
    <property type="entry name" value="FAF"/>
</dbReference>
<comment type="caution">
    <text evidence="3">The sequence shown here is derived from an EMBL/GenBank/DDBJ whole genome shotgun (WGS) entry which is preliminary data.</text>
</comment>
<dbReference type="PANTHER" id="PTHR33155">
    <property type="entry name" value="FANTASTIC FOUR-LIKE PROTEIN (DUF3049)"/>
    <property type="match status" value="1"/>
</dbReference>
<keyword evidence="4" id="KW-1185">Reference proteome</keyword>
<evidence type="ECO:0000259" key="2">
    <source>
        <dbReference type="Pfam" id="PF11250"/>
    </source>
</evidence>
<dbReference type="Pfam" id="PF11250">
    <property type="entry name" value="FAF"/>
    <property type="match status" value="1"/>
</dbReference>
<accession>A0AAD4J7A9</accession>
<dbReference type="PANTHER" id="PTHR33155:SF75">
    <property type="entry name" value="OS02G0750800 PROTEIN"/>
    <property type="match status" value="1"/>
</dbReference>